<dbReference type="PANTHER" id="PTHR40457:SF1">
    <property type="entry name" value="PHOSPHOLIPASE A1"/>
    <property type="match status" value="1"/>
</dbReference>
<comment type="catalytic activity">
    <reaction evidence="2 17">
        <text>a 1,2-diacyl-sn-glycero-3-phosphocholine + H2O = a 1-acyl-sn-glycero-3-phosphocholine + a fatty acid + H(+)</text>
        <dbReference type="Rhea" id="RHEA:15801"/>
        <dbReference type="ChEBI" id="CHEBI:15377"/>
        <dbReference type="ChEBI" id="CHEBI:15378"/>
        <dbReference type="ChEBI" id="CHEBI:28868"/>
        <dbReference type="ChEBI" id="CHEBI:57643"/>
        <dbReference type="ChEBI" id="CHEBI:58168"/>
        <dbReference type="EC" id="3.1.1.4"/>
    </reaction>
</comment>
<keyword evidence="14 17" id="KW-0998">Cell outer membrane</keyword>
<evidence type="ECO:0000256" key="1">
    <source>
        <dbReference type="ARBA" id="ARBA00000111"/>
    </source>
</evidence>
<accession>A0A261USH7</accession>
<dbReference type="EMBL" id="NEVS01000002">
    <property type="protein sequence ID" value="OZI64507.1"/>
    <property type="molecule type" value="Genomic_DNA"/>
</dbReference>
<keyword evidence="6" id="KW-0812">Transmembrane</keyword>
<keyword evidence="11 17" id="KW-0442">Lipid degradation</keyword>
<evidence type="ECO:0000256" key="6">
    <source>
        <dbReference type="ARBA" id="ARBA00022692"/>
    </source>
</evidence>
<evidence type="ECO:0000313" key="19">
    <source>
        <dbReference type="EMBL" id="OZI64507.1"/>
    </source>
</evidence>
<feature type="active site" description="Nucleophile" evidence="15">
    <location>
        <position position="299"/>
    </location>
</feature>
<evidence type="ECO:0000256" key="11">
    <source>
        <dbReference type="ARBA" id="ARBA00022963"/>
    </source>
</evidence>
<proteinExistence type="inferred from homology"/>
<evidence type="ECO:0000256" key="13">
    <source>
        <dbReference type="ARBA" id="ARBA00023136"/>
    </source>
</evidence>
<evidence type="ECO:0000256" key="17">
    <source>
        <dbReference type="RuleBase" id="RU366027"/>
    </source>
</evidence>
<feature type="region of interest" description="Disordered" evidence="18">
    <location>
        <begin position="165"/>
        <end position="187"/>
    </location>
</feature>
<dbReference type="InterPro" id="IPR036541">
    <property type="entry name" value="PLipase_A1_sf"/>
</dbReference>
<dbReference type="PROSITE" id="PS51257">
    <property type="entry name" value="PROKAR_LIPOPROTEIN"/>
    <property type="match status" value="1"/>
</dbReference>
<dbReference type="AlphaFoldDB" id="A0A261USH7"/>
<sequence>MPRTATVHKRLGRPLGGLAAMLSAAAACTAHAGISYKLDRASAAPGTTVHVQAVYFNDGDAGGRWKPPAKLVLQWRSTSGAVVRSLANADSADLDINVPVNNFARMSWTAVVPATATGLQAVSIEGEPAMMALDASGIGAIASTPADVPVVDARTGKALPPAEVQATGVSPQAGPAPTDAAVAASPASTGNPAFDRLRAGLSEYEPTYFDLRTRDRTTAKFQFSFKYKLFSPDRGEQPGFLDHLYLAYTQTSVWDLQGESRPFIDTTFNPSLFWQSDKMWQSKNNDWSLGMTSGVEHASNGKAGDDSRSVNDAFVQPAVNYRFDGGSTLTFAPRIKGYFALGDQNRDYTDYTGWVDYHLRWAQDNGLVASLMYRQGDSARRTAQLDLAWPLKRTFLNMNGYLHLQYFNGYGDTLLGYNQRQSSQIGIGLSLVP</sequence>
<keyword evidence="13" id="KW-0472">Membrane</keyword>
<dbReference type="GO" id="GO:0046872">
    <property type="term" value="F:metal ion binding"/>
    <property type="evidence" value="ECO:0007669"/>
    <property type="project" value="UniProtKB-KW"/>
</dbReference>
<evidence type="ECO:0000256" key="2">
    <source>
        <dbReference type="ARBA" id="ARBA00001604"/>
    </source>
</evidence>
<comment type="catalytic activity">
    <reaction evidence="1 17">
        <text>a 1,2-diacyl-sn-glycero-3-phosphocholine + H2O = a 2-acyl-sn-glycero-3-phosphocholine + a fatty acid + H(+)</text>
        <dbReference type="Rhea" id="RHEA:18689"/>
        <dbReference type="ChEBI" id="CHEBI:15377"/>
        <dbReference type="ChEBI" id="CHEBI:15378"/>
        <dbReference type="ChEBI" id="CHEBI:28868"/>
        <dbReference type="ChEBI" id="CHEBI:57643"/>
        <dbReference type="ChEBI" id="CHEBI:57875"/>
        <dbReference type="EC" id="3.1.1.32"/>
    </reaction>
</comment>
<keyword evidence="12 17" id="KW-0443">Lipid metabolism</keyword>
<feature type="active site" description="Proton acceptor" evidence="15">
    <location>
        <position position="297"/>
    </location>
</feature>
<reference evidence="20" key="1">
    <citation type="submission" date="2017-05" db="EMBL/GenBank/DDBJ databases">
        <title>Complete and WGS of Bordetella genogroups.</title>
        <authorList>
            <person name="Spilker T."/>
            <person name="Lipuma J."/>
        </authorList>
    </citation>
    <scope>NUCLEOTIDE SEQUENCE [LARGE SCALE GENOMIC DNA]</scope>
    <source>
        <strain evidence="20">AU8856</strain>
    </source>
</reference>
<feature type="compositionally biased region" description="Low complexity" evidence="18">
    <location>
        <begin position="173"/>
        <end position="187"/>
    </location>
</feature>
<evidence type="ECO:0000256" key="3">
    <source>
        <dbReference type="ARBA" id="ARBA00010525"/>
    </source>
</evidence>
<evidence type="ECO:0000256" key="16">
    <source>
        <dbReference type="PIRSR" id="PIRSR603187-2"/>
    </source>
</evidence>
<dbReference type="Pfam" id="PF02253">
    <property type="entry name" value="PLA1"/>
    <property type="match status" value="1"/>
</dbReference>
<dbReference type="GO" id="GO:0016042">
    <property type="term" value="P:lipid catabolic process"/>
    <property type="evidence" value="ECO:0007669"/>
    <property type="project" value="UniProtKB-KW"/>
</dbReference>
<dbReference type="GO" id="GO:0008970">
    <property type="term" value="F:phospholipase A1 activity"/>
    <property type="evidence" value="ECO:0007669"/>
    <property type="project" value="UniProtKB-EC"/>
</dbReference>
<evidence type="ECO:0000256" key="5">
    <source>
        <dbReference type="ARBA" id="ARBA00022452"/>
    </source>
</evidence>
<evidence type="ECO:0000256" key="18">
    <source>
        <dbReference type="SAM" id="MobiDB-lite"/>
    </source>
</evidence>
<feature type="binding site" description="in dimeric form" evidence="16">
    <location>
        <position position="307"/>
    </location>
    <ligand>
        <name>Ca(2+)</name>
        <dbReference type="ChEBI" id="CHEBI:29108"/>
        <label>1</label>
    </ligand>
</feature>
<feature type="binding site" description="in dimeric form" evidence="16">
    <location>
        <position position="260"/>
    </location>
    <ligand>
        <name>Ca(2+)</name>
        <dbReference type="ChEBI" id="CHEBI:29108"/>
        <label>1</label>
    </ligand>
</feature>
<evidence type="ECO:0000256" key="9">
    <source>
        <dbReference type="ARBA" id="ARBA00022801"/>
    </source>
</evidence>
<evidence type="ECO:0000256" key="15">
    <source>
        <dbReference type="PIRSR" id="PIRSR603187-1"/>
    </source>
</evidence>
<evidence type="ECO:0000256" key="7">
    <source>
        <dbReference type="ARBA" id="ARBA00022723"/>
    </source>
</evidence>
<comment type="cofactor">
    <cofactor evidence="17">
        <name>Ca(2+)</name>
        <dbReference type="ChEBI" id="CHEBI:29108"/>
    </cofactor>
    <text evidence="17">Binds 1 Ca(2+) ion per monomer. In the dimeric form the Ca(2+) is bound by different amino acids with binding of each Ca(2+) shared with ligands coming from each monomer. The Ca(2+) ion may have a role in catalysis.</text>
</comment>
<evidence type="ECO:0000256" key="12">
    <source>
        <dbReference type="ARBA" id="ARBA00023098"/>
    </source>
</evidence>
<keyword evidence="5" id="KW-1134">Transmembrane beta strand</keyword>
<evidence type="ECO:0000313" key="20">
    <source>
        <dbReference type="Proteomes" id="UP000215767"/>
    </source>
</evidence>
<keyword evidence="9 17" id="KW-0378">Hydrolase</keyword>
<dbReference type="Gene3D" id="2.40.230.10">
    <property type="entry name" value="Phospholipase A1"/>
    <property type="match status" value="1"/>
</dbReference>
<feature type="chain" id="PRO_5019621598" description="Phospholipase A1" evidence="17">
    <location>
        <begin position="33"/>
        <end position="433"/>
    </location>
</feature>
<name>A0A261USH7_9BORD</name>
<dbReference type="SUPFAM" id="SSF56931">
    <property type="entry name" value="Outer membrane phospholipase A (OMPLA)"/>
    <property type="match status" value="1"/>
</dbReference>
<keyword evidence="20" id="KW-1185">Reference proteome</keyword>
<comment type="similarity">
    <text evidence="3 17">Belongs to the phospholipase A1 family.</text>
</comment>
<dbReference type="PRINTS" id="PR01486">
    <property type="entry name" value="PHPHLIPASEA1"/>
</dbReference>
<dbReference type="GO" id="GO:0004623">
    <property type="term" value="F:phospholipase A2 activity"/>
    <property type="evidence" value="ECO:0007669"/>
    <property type="project" value="UniProtKB-EC"/>
</dbReference>
<keyword evidence="7 16" id="KW-0479">Metal-binding</keyword>
<dbReference type="GO" id="GO:0009279">
    <property type="term" value="C:cell outer membrane"/>
    <property type="evidence" value="ECO:0007669"/>
    <property type="project" value="UniProtKB-SubCell"/>
</dbReference>
<evidence type="ECO:0000256" key="10">
    <source>
        <dbReference type="ARBA" id="ARBA00022837"/>
    </source>
</evidence>
<dbReference type="Proteomes" id="UP000215767">
    <property type="component" value="Unassembled WGS sequence"/>
</dbReference>
<feature type="signal peptide" evidence="17">
    <location>
        <begin position="1"/>
        <end position="32"/>
    </location>
</feature>
<evidence type="ECO:0000256" key="4">
    <source>
        <dbReference type="ARBA" id="ARBA00011702"/>
    </source>
</evidence>
<comment type="function">
    <text evidence="17">Hydrolysis of phosphatidylcholine with phospholipase A2 (EC 3.1.1.4) and phospholipase A1 (EC 3.1.1.32) activities.</text>
</comment>
<dbReference type="PANTHER" id="PTHR40457">
    <property type="entry name" value="PHOSPHOLIPASE A1"/>
    <property type="match status" value="1"/>
</dbReference>
<dbReference type="EC" id="3.1.1.4" evidence="17"/>
<dbReference type="OrthoDB" id="188433at2"/>
<comment type="subunit">
    <text evidence="4 17">Homodimer; dimerization is reversible, and the dimeric form is the active one.</text>
</comment>
<comment type="caution">
    <text evidence="19">The sequence shown here is derived from an EMBL/GenBank/DDBJ whole genome shotgun (WGS) entry which is preliminary data.</text>
</comment>
<dbReference type="InterPro" id="IPR003187">
    <property type="entry name" value="PLipase_A1"/>
</dbReference>
<keyword evidence="10 16" id="KW-0106">Calcium</keyword>
<dbReference type="EC" id="3.1.1.32" evidence="17"/>
<protein>
    <recommendedName>
        <fullName evidence="17">Phospholipase A1</fullName>
        <ecNumber evidence="17">3.1.1.32</ecNumber>
        <ecNumber evidence="17">3.1.1.4</ecNumber>
    </recommendedName>
    <alternativeName>
        <fullName evidence="17">Phosphatidylcholine 1-acylhydrolase</fullName>
    </alternativeName>
</protein>
<evidence type="ECO:0000256" key="14">
    <source>
        <dbReference type="ARBA" id="ARBA00023237"/>
    </source>
</evidence>
<gene>
    <name evidence="19" type="ORF">CAL28_07500</name>
</gene>
<comment type="subcellular location">
    <subcellularLocation>
        <location evidence="17">Cell outer membrane</location>
        <topology evidence="17">Multi-pass membrane protein</topology>
    </subcellularLocation>
    <text evidence="17">One of the very few enzymes located there.</text>
</comment>
<organism evidence="19 20">
    <name type="scientific">Bordetella genomosp. 11</name>
    <dbReference type="NCBI Taxonomy" id="1416808"/>
    <lineage>
        <taxon>Bacteria</taxon>
        <taxon>Pseudomonadati</taxon>
        <taxon>Pseudomonadota</taxon>
        <taxon>Betaproteobacteria</taxon>
        <taxon>Burkholderiales</taxon>
        <taxon>Alcaligenaceae</taxon>
        <taxon>Bordetella</taxon>
    </lineage>
</organism>
<keyword evidence="8 17" id="KW-0732">Signal</keyword>
<evidence type="ECO:0000256" key="8">
    <source>
        <dbReference type="ARBA" id="ARBA00022729"/>
    </source>
</evidence>